<protein>
    <submittedName>
        <fullName evidence="7">LysR substrate-binding domain-containing protein</fullName>
    </submittedName>
</protein>
<keyword evidence="3" id="KW-0238">DNA-binding</keyword>
<accession>A0ABP9K7Z5</accession>
<evidence type="ECO:0000256" key="3">
    <source>
        <dbReference type="ARBA" id="ARBA00023125"/>
    </source>
</evidence>
<evidence type="ECO:0000313" key="8">
    <source>
        <dbReference type="Proteomes" id="UP001500603"/>
    </source>
</evidence>
<evidence type="ECO:0000256" key="4">
    <source>
        <dbReference type="ARBA" id="ARBA00023159"/>
    </source>
</evidence>
<evidence type="ECO:0000256" key="2">
    <source>
        <dbReference type="ARBA" id="ARBA00023015"/>
    </source>
</evidence>
<comment type="similarity">
    <text evidence="1">Belongs to the LysR transcriptional regulatory family.</text>
</comment>
<comment type="caution">
    <text evidence="7">The sequence shown here is derived from an EMBL/GenBank/DDBJ whole genome shotgun (WGS) entry which is preliminary data.</text>
</comment>
<evidence type="ECO:0000259" key="6">
    <source>
        <dbReference type="PROSITE" id="PS50931"/>
    </source>
</evidence>
<dbReference type="InterPro" id="IPR000847">
    <property type="entry name" value="LysR_HTH_N"/>
</dbReference>
<sequence length="318" mass="34534">MFTLSQLESFVAVAETMHYGRAAQRLSISQPPLSRRIQLLERELGVELFDRSGRAVRLTTAGHAFLGDARRILGMSEQATLTVRRVPTGETGTVAMGFTASSAHSVLDAFVAAARSRLPGVDLVLRERVSGTQLEELRSGELDLVLVRPPVRDTGLAHRSLYRESLLAAIPIGHPLAAQEHLPHVRDLDGEPFVMYSPAEARYFYEVLVGVFRGAGIAPRYVQHLSQVHTIMALVRAGLGLALVPRAAEAIGLDGVVLRPVRGIDGEPVELVTAWRANDDNPAMHAIRDLVVEVAAGFTKTSAAQQQHSSHQLTADQQ</sequence>
<dbReference type="Pfam" id="PF00126">
    <property type="entry name" value="HTH_1"/>
    <property type="match status" value="1"/>
</dbReference>
<dbReference type="EMBL" id="BAABJM010000002">
    <property type="protein sequence ID" value="GAA5051807.1"/>
    <property type="molecule type" value="Genomic_DNA"/>
</dbReference>
<proteinExistence type="inferred from homology"/>
<dbReference type="RefSeq" id="WP_345495311.1">
    <property type="nucleotide sequence ID" value="NZ_BAABJM010000002.1"/>
</dbReference>
<keyword evidence="4" id="KW-0010">Activator</keyword>
<dbReference type="SUPFAM" id="SSF53850">
    <property type="entry name" value="Periplasmic binding protein-like II"/>
    <property type="match status" value="1"/>
</dbReference>
<evidence type="ECO:0000313" key="7">
    <source>
        <dbReference type="EMBL" id="GAA5051807.1"/>
    </source>
</evidence>
<dbReference type="Proteomes" id="UP001500603">
    <property type="component" value="Unassembled WGS sequence"/>
</dbReference>
<feature type="domain" description="HTH lysR-type" evidence="6">
    <location>
        <begin position="2"/>
        <end position="59"/>
    </location>
</feature>
<dbReference type="InterPro" id="IPR036388">
    <property type="entry name" value="WH-like_DNA-bd_sf"/>
</dbReference>
<dbReference type="InterPro" id="IPR005119">
    <property type="entry name" value="LysR_subst-bd"/>
</dbReference>
<dbReference type="InterPro" id="IPR036390">
    <property type="entry name" value="WH_DNA-bd_sf"/>
</dbReference>
<evidence type="ECO:0000256" key="1">
    <source>
        <dbReference type="ARBA" id="ARBA00009437"/>
    </source>
</evidence>
<gene>
    <name evidence="7" type="ORF">GCM10023318_23580</name>
</gene>
<dbReference type="Pfam" id="PF03466">
    <property type="entry name" value="LysR_substrate"/>
    <property type="match status" value="1"/>
</dbReference>
<dbReference type="Gene3D" id="3.40.190.10">
    <property type="entry name" value="Periplasmic binding protein-like II"/>
    <property type="match status" value="2"/>
</dbReference>
<evidence type="ECO:0000256" key="5">
    <source>
        <dbReference type="ARBA" id="ARBA00023163"/>
    </source>
</evidence>
<dbReference type="Gene3D" id="1.10.10.10">
    <property type="entry name" value="Winged helix-like DNA-binding domain superfamily/Winged helix DNA-binding domain"/>
    <property type="match status" value="1"/>
</dbReference>
<dbReference type="PRINTS" id="PR00039">
    <property type="entry name" value="HTHLYSR"/>
</dbReference>
<keyword evidence="8" id="KW-1185">Reference proteome</keyword>
<organism evidence="7 8">
    <name type="scientific">Nocardia callitridis</name>
    <dbReference type="NCBI Taxonomy" id="648753"/>
    <lineage>
        <taxon>Bacteria</taxon>
        <taxon>Bacillati</taxon>
        <taxon>Actinomycetota</taxon>
        <taxon>Actinomycetes</taxon>
        <taxon>Mycobacteriales</taxon>
        <taxon>Nocardiaceae</taxon>
        <taxon>Nocardia</taxon>
    </lineage>
</organism>
<dbReference type="PANTHER" id="PTHR30346:SF0">
    <property type="entry name" value="HCA OPERON TRANSCRIPTIONAL ACTIVATOR HCAR"/>
    <property type="match status" value="1"/>
</dbReference>
<keyword evidence="5" id="KW-0804">Transcription</keyword>
<dbReference type="SUPFAM" id="SSF46785">
    <property type="entry name" value="Winged helix' DNA-binding domain"/>
    <property type="match status" value="1"/>
</dbReference>
<keyword evidence="2" id="KW-0805">Transcription regulation</keyword>
<dbReference type="PANTHER" id="PTHR30346">
    <property type="entry name" value="TRANSCRIPTIONAL DUAL REGULATOR HCAR-RELATED"/>
    <property type="match status" value="1"/>
</dbReference>
<dbReference type="PROSITE" id="PS50931">
    <property type="entry name" value="HTH_LYSR"/>
    <property type="match status" value="1"/>
</dbReference>
<name>A0ABP9K7Z5_9NOCA</name>
<reference evidence="8" key="1">
    <citation type="journal article" date="2019" name="Int. J. Syst. Evol. Microbiol.">
        <title>The Global Catalogue of Microorganisms (GCM) 10K type strain sequencing project: providing services to taxonomists for standard genome sequencing and annotation.</title>
        <authorList>
            <consortium name="The Broad Institute Genomics Platform"/>
            <consortium name="The Broad Institute Genome Sequencing Center for Infectious Disease"/>
            <person name="Wu L."/>
            <person name="Ma J."/>
        </authorList>
    </citation>
    <scope>NUCLEOTIDE SEQUENCE [LARGE SCALE GENOMIC DNA]</scope>
    <source>
        <strain evidence="8">JCM 18298</strain>
    </source>
</reference>